<keyword evidence="4" id="KW-1185">Reference proteome</keyword>
<comment type="caution">
    <text evidence="3">The sequence shown here is derived from an EMBL/GenBank/DDBJ whole genome shotgun (WGS) entry which is preliminary data.</text>
</comment>
<feature type="transmembrane region" description="Helical" evidence="2">
    <location>
        <begin position="261"/>
        <end position="278"/>
    </location>
</feature>
<evidence type="ECO:0000313" key="3">
    <source>
        <dbReference type="EMBL" id="MFI2486077.1"/>
    </source>
</evidence>
<reference evidence="3 4" key="1">
    <citation type="submission" date="2024-10" db="EMBL/GenBank/DDBJ databases">
        <title>The Natural Products Discovery Center: Release of the First 8490 Sequenced Strains for Exploring Actinobacteria Biosynthetic Diversity.</title>
        <authorList>
            <person name="Kalkreuter E."/>
            <person name="Kautsar S.A."/>
            <person name="Yang D."/>
            <person name="Bader C.D."/>
            <person name="Teijaro C.N."/>
            <person name="Fluegel L."/>
            <person name="Davis C.M."/>
            <person name="Simpson J.R."/>
            <person name="Lauterbach L."/>
            <person name="Steele A.D."/>
            <person name="Gui C."/>
            <person name="Meng S."/>
            <person name="Li G."/>
            <person name="Viehrig K."/>
            <person name="Ye F."/>
            <person name="Su P."/>
            <person name="Kiefer A.F."/>
            <person name="Nichols A."/>
            <person name="Cepeda A.J."/>
            <person name="Yan W."/>
            <person name="Fan B."/>
            <person name="Jiang Y."/>
            <person name="Adhikari A."/>
            <person name="Zheng C.-J."/>
            <person name="Schuster L."/>
            <person name="Cowan T.M."/>
            <person name="Smanski M.J."/>
            <person name="Chevrette M.G."/>
            <person name="De Carvalho L.P.S."/>
            <person name="Shen B."/>
        </authorList>
    </citation>
    <scope>NUCLEOTIDE SEQUENCE [LARGE SCALE GENOMIC DNA]</scope>
    <source>
        <strain evidence="3 4">NPDC019481</strain>
    </source>
</reference>
<feature type="transmembrane region" description="Helical" evidence="2">
    <location>
        <begin position="433"/>
        <end position="455"/>
    </location>
</feature>
<feature type="transmembrane region" description="Helical" evidence="2">
    <location>
        <begin position="197"/>
        <end position="218"/>
    </location>
</feature>
<feature type="transmembrane region" description="Helical" evidence="2">
    <location>
        <begin position="326"/>
        <end position="349"/>
    </location>
</feature>
<evidence type="ECO:0000313" key="4">
    <source>
        <dbReference type="Proteomes" id="UP001611580"/>
    </source>
</evidence>
<evidence type="ECO:0000256" key="1">
    <source>
        <dbReference type="SAM" id="MobiDB-lite"/>
    </source>
</evidence>
<dbReference type="Proteomes" id="UP001611580">
    <property type="component" value="Unassembled WGS sequence"/>
</dbReference>
<feature type="region of interest" description="Disordered" evidence="1">
    <location>
        <begin position="1"/>
        <end position="29"/>
    </location>
</feature>
<feature type="transmembrane region" description="Helical" evidence="2">
    <location>
        <begin position="401"/>
        <end position="421"/>
    </location>
</feature>
<name>A0ABW7XF06_9MICO</name>
<protein>
    <submittedName>
        <fullName evidence="3">Uncharacterized protein</fullName>
    </submittedName>
</protein>
<feature type="transmembrane region" description="Helical" evidence="2">
    <location>
        <begin position="38"/>
        <end position="57"/>
    </location>
</feature>
<feature type="transmembrane region" description="Helical" evidence="2">
    <location>
        <begin position="110"/>
        <end position="132"/>
    </location>
</feature>
<feature type="transmembrane region" description="Helical" evidence="2">
    <location>
        <begin position="290"/>
        <end position="320"/>
    </location>
</feature>
<proteinExistence type="predicted"/>
<keyword evidence="2" id="KW-1133">Transmembrane helix</keyword>
<feature type="transmembrane region" description="Helical" evidence="2">
    <location>
        <begin position="369"/>
        <end position="389"/>
    </location>
</feature>
<gene>
    <name evidence="3" type="ORF">ACH47X_04165</name>
</gene>
<feature type="transmembrane region" description="Helical" evidence="2">
    <location>
        <begin position="238"/>
        <end position="255"/>
    </location>
</feature>
<dbReference type="EMBL" id="JBIRYI010000002">
    <property type="protein sequence ID" value="MFI2486077.1"/>
    <property type="molecule type" value="Genomic_DNA"/>
</dbReference>
<keyword evidence="2" id="KW-0472">Membrane</keyword>
<sequence length="489" mass="50244">MAESPRHEPAATRPTGLRPAADPAPPAGGTWWQRHGPVAALSVWAASIPALWLVGAALRSASDVPLLTGAEPFVGHWVLRTGPGLLAALTLLIAVVRFGPALVALLPWRALLLVSWAATAAWAAALATLTSWNDLTEPVRGEHEYLPAVPIAAADPAAFLAGFVDDLPSYPIHVRGHPPGLVLLLALLDRVGLGGPGWAATLFVLGGAAAVPAVLITLRMLGLVQAAGPPGGAAAERVARAVVPALVLAPAALWVATSADAFFAGILAWGVAFLALATDRERRGAARWTYAVAAGLLLGACPILSYGLLHMGLIALAPLIVSRRVAATALAGAVAVGVVVAFGAGGFWVWDGVAATHEVWAPVGNARPYLYFLLVDLAVLGALVGPAAVGGLTRLRRVDRATRVLVGLALAAALSGALLGFERGEVERIWLPVAYWVVPAAIGLRVAGGGPATALPDVVRDRPTALPASWLWAQGGLAILLNTILESPW</sequence>
<feature type="transmembrane region" description="Helical" evidence="2">
    <location>
        <begin position="77"/>
        <end position="98"/>
    </location>
</feature>
<organism evidence="3 4">
    <name type="scientific">Promicromonospora kroppenstedtii</name>
    <dbReference type="NCBI Taxonomy" id="440482"/>
    <lineage>
        <taxon>Bacteria</taxon>
        <taxon>Bacillati</taxon>
        <taxon>Actinomycetota</taxon>
        <taxon>Actinomycetes</taxon>
        <taxon>Micrococcales</taxon>
        <taxon>Promicromonosporaceae</taxon>
        <taxon>Promicromonospora</taxon>
    </lineage>
</organism>
<feature type="compositionally biased region" description="Basic and acidic residues" evidence="1">
    <location>
        <begin position="1"/>
        <end position="10"/>
    </location>
</feature>
<dbReference type="RefSeq" id="WP_397401683.1">
    <property type="nucleotide sequence ID" value="NZ_JBIRYI010000002.1"/>
</dbReference>
<evidence type="ECO:0000256" key="2">
    <source>
        <dbReference type="SAM" id="Phobius"/>
    </source>
</evidence>
<keyword evidence="2" id="KW-0812">Transmembrane</keyword>
<accession>A0ABW7XF06</accession>